<feature type="compositionally biased region" description="Low complexity" evidence="1">
    <location>
        <begin position="201"/>
        <end position="224"/>
    </location>
</feature>
<reference evidence="3 4" key="1">
    <citation type="submission" date="2021-03" db="EMBL/GenBank/DDBJ databases">
        <title>Sequencing the genomes of 1000 actinobacteria strains.</title>
        <authorList>
            <person name="Klenk H.-P."/>
        </authorList>
    </citation>
    <scope>NUCLEOTIDE SEQUENCE [LARGE SCALE GENOMIC DNA]</scope>
    <source>
        <strain evidence="3 4">DSM 15454</strain>
    </source>
</reference>
<name>A0ABS4WFQ7_9MICC</name>
<evidence type="ECO:0000313" key="3">
    <source>
        <dbReference type="EMBL" id="MBP2375010.1"/>
    </source>
</evidence>
<dbReference type="EMBL" id="JAGIOE010000001">
    <property type="protein sequence ID" value="MBP2375010.1"/>
    <property type="molecule type" value="Genomic_DNA"/>
</dbReference>
<evidence type="ECO:0000313" key="4">
    <source>
        <dbReference type="Proteomes" id="UP000766570"/>
    </source>
</evidence>
<feature type="compositionally biased region" description="Low complexity" evidence="1">
    <location>
        <begin position="387"/>
        <end position="400"/>
    </location>
</feature>
<evidence type="ECO:0000256" key="1">
    <source>
        <dbReference type="SAM" id="MobiDB-lite"/>
    </source>
</evidence>
<feature type="compositionally biased region" description="Basic and acidic residues" evidence="1">
    <location>
        <begin position="16"/>
        <end position="33"/>
    </location>
</feature>
<keyword evidence="4" id="KW-1185">Reference proteome</keyword>
<proteinExistence type="predicted"/>
<keyword evidence="2" id="KW-1133">Transmembrane helix</keyword>
<keyword evidence="2" id="KW-0472">Membrane</keyword>
<dbReference type="RefSeq" id="WP_344032346.1">
    <property type="nucleotide sequence ID" value="NZ_BAAAMI010000008.1"/>
</dbReference>
<feature type="compositionally biased region" description="Low complexity" evidence="1">
    <location>
        <begin position="49"/>
        <end position="75"/>
    </location>
</feature>
<accession>A0ABS4WFQ7</accession>
<feature type="compositionally biased region" description="Basic and acidic residues" evidence="1">
    <location>
        <begin position="149"/>
        <end position="175"/>
    </location>
</feature>
<feature type="region of interest" description="Disordered" evidence="1">
    <location>
        <begin position="1"/>
        <end position="287"/>
    </location>
</feature>
<comment type="caution">
    <text evidence="3">The sequence shown here is derived from an EMBL/GenBank/DDBJ whole genome shotgun (WGS) entry which is preliminary data.</text>
</comment>
<feature type="compositionally biased region" description="Low complexity" evidence="1">
    <location>
        <begin position="243"/>
        <end position="252"/>
    </location>
</feature>
<keyword evidence="2" id="KW-0812">Transmembrane</keyword>
<dbReference type="Proteomes" id="UP000766570">
    <property type="component" value="Unassembled WGS sequence"/>
</dbReference>
<protein>
    <submittedName>
        <fullName evidence="3">Uncharacterized protein</fullName>
    </submittedName>
</protein>
<sequence>MDKMSDETGPALSRRALREARRAEAEAQLDREAAAGQKPVPPAPKPEAAKPAAAKPAVAKPAAEVVAPKAAAPAAQPAPKPVAKPVAKPAAQPVEKPAVAKPVEKPAAAKPAATPVQNPVAAKPAAQTVPAPAEPARSRRATTGEVDAVPERTERTSLQRARDREALRTRRRLEQEVSELSPKDPAPAEDPAPLTRKQMRLQALGAAKDAGAAQVPAAAPSPLATKDKAAPAKAAPAKPAPAKPASAKPAAAQPESDSEAPSPQMSVEEALALRRRSGGAAPSEPLLIAPEEDLADVDLEVLAQQRELAARAAIISRRAAERLRMQEENTQRAGARRSDPFTGAMNHLVEEDIEKKLVNTGISGPLTRGYSIAMTDQGTIVEEPQTDAAPATKTPASAPRAPQPTTPAAKAPAVTPAHKPKAATPAQASAGGSKPPAAKQAAAAAPAKAPVAPAAGKAVVAPESRDARAEDVGPSTARPPVRAVRAQGLEPLDVQTAGMRRANNMYLMVIAALSVGGAALVAGLIMFLNSN</sequence>
<feature type="compositionally biased region" description="Low complexity" evidence="1">
    <location>
        <begin position="83"/>
        <end position="113"/>
    </location>
</feature>
<gene>
    <name evidence="3" type="ORF">JOF46_002922</name>
</gene>
<feature type="region of interest" description="Disordered" evidence="1">
    <location>
        <begin position="387"/>
        <end position="478"/>
    </location>
</feature>
<organism evidence="3 4">
    <name type="scientific">Paeniglutamicibacter psychrophenolicus</name>
    <dbReference type="NCBI Taxonomy" id="257454"/>
    <lineage>
        <taxon>Bacteria</taxon>
        <taxon>Bacillati</taxon>
        <taxon>Actinomycetota</taxon>
        <taxon>Actinomycetes</taxon>
        <taxon>Micrococcales</taxon>
        <taxon>Micrococcaceae</taxon>
        <taxon>Paeniglutamicibacter</taxon>
    </lineage>
</organism>
<evidence type="ECO:0000256" key="2">
    <source>
        <dbReference type="SAM" id="Phobius"/>
    </source>
</evidence>
<feature type="compositionally biased region" description="Low complexity" evidence="1">
    <location>
        <begin position="406"/>
        <end position="462"/>
    </location>
</feature>
<feature type="transmembrane region" description="Helical" evidence="2">
    <location>
        <begin position="505"/>
        <end position="528"/>
    </location>
</feature>